<organism evidence="1 2">
    <name type="scientific">Corynebacterium lemuris</name>
    <dbReference type="NCBI Taxonomy" id="1859292"/>
    <lineage>
        <taxon>Bacteria</taxon>
        <taxon>Bacillati</taxon>
        <taxon>Actinomycetota</taxon>
        <taxon>Actinomycetes</taxon>
        <taxon>Mycobacteriales</taxon>
        <taxon>Corynebacteriaceae</taxon>
        <taxon>Corynebacterium</taxon>
    </lineage>
</organism>
<evidence type="ECO:0000313" key="1">
    <source>
        <dbReference type="EMBL" id="MCS5479224.1"/>
    </source>
</evidence>
<dbReference type="InterPro" id="IPR019368">
    <property type="entry name" value="Ribosomal_mS29"/>
</dbReference>
<dbReference type="Proteomes" id="UP001205965">
    <property type="component" value="Unassembled WGS sequence"/>
</dbReference>
<comment type="caution">
    <text evidence="1">The sequence shown here is derived from an EMBL/GenBank/DDBJ whole genome shotgun (WGS) entry which is preliminary data.</text>
</comment>
<sequence>MSPSATPVRSGCCPTAGPWCWTGWSSGFSRTTDYQRARFINPTFGASPHHRAGRSLILEEFSEALHSHPGHPSRSMVIDGARGIGKTVLLTELENLAAQQGWVVLRATGRPDSAPTLINTTIPAKIAELDPPAGRTVTAVQVSVFRVDTELLDAPSLKGVPPGTAGLSARHGRTD</sequence>
<protein>
    <recommendedName>
        <fullName evidence="3">Orc1-like AAA ATPase domain-containing protein</fullName>
    </recommendedName>
</protein>
<dbReference type="EMBL" id="JANWTC010000003">
    <property type="protein sequence ID" value="MCS5479224.1"/>
    <property type="molecule type" value="Genomic_DNA"/>
</dbReference>
<dbReference type="RefSeq" id="WP_259427443.1">
    <property type="nucleotide sequence ID" value="NZ_JANWTC010000003.1"/>
</dbReference>
<dbReference type="Pfam" id="PF10236">
    <property type="entry name" value="DAP3"/>
    <property type="match status" value="1"/>
</dbReference>
<name>A0ABT2FZ50_9CORY</name>
<reference evidence="1 2" key="1">
    <citation type="submission" date="2022-08" db="EMBL/GenBank/DDBJ databases">
        <title>YIM 101645 draft genome.</title>
        <authorList>
            <person name="Chen X."/>
        </authorList>
    </citation>
    <scope>NUCLEOTIDE SEQUENCE [LARGE SCALE GENOMIC DNA]</scope>
    <source>
        <strain evidence="1 2">YIM 101645</strain>
    </source>
</reference>
<gene>
    <name evidence="1" type="ORF">NYP18_06100</name>
</gene>
<evidence type="ECO:0000313" key="2">
    <source>
        <dbReference type="Proteomes" id="UP001205965"/>
    </source>
</evidence>
<proteinExistence type="predicted"/>
<keyword evidence="2" id="KW-1185">Reference proteome</keyword>
<evidence type="ECO:0008006" key="3">
    <source>
        <dbReference type="Google" id="ProtNLM"/>
    </source>
</evidence>
<accession>A0ABT2FZ50</accession>